<dbReference type="RefSeq" id="WP_067442289.1">
    <property type="nucleotide sequence ID" value="NZ_CP038018.1"/>
</dbReference>
<feature type="transmembrane region" description="Helical" evidence="1">
    <location>
        <begin position="53"/>
        <end position="73"/>
    </location>
</feature>
<evidence type="ECO:0000313" key="2">
    <source>
        <dbReference type="EMBL" id="QED92886.1"/>
    </source>
</evidence>
<evidence type="ECO:0000313" key="3">
    <source>
        <dbReference type="Proteomes" id="UP000326695"/>
    </source>
</evidence>
<dbReference type="Proteomes" id="UP000326695">
    <property type="component" value="Chromosome"/>
</dbReference>
<organism evidence="2 3">
    <name type="scientific">Eikenella exigua</name>
    <dbReference type="NCBI Taxonomy" id="2528037"/>
    <lineage>
        <taxon>Bacteria</taxon>
        <taxon>Pseudomonadati</taxon>
        <taxon>Pseudomonadota</taxon>
        <taxon>Betaproteobacteria</taxon>
        <taxon>Neisseriales</taxon>
        <taxon>Neisseriaceae</taxon>
        <taxon>Eikenella</taxon>
    </lineage>
</organism>
<keyword evidence="1" id="KW-1133">Transmembrane helix</keyword>
<dbReference type="EMBL" id="CP038018">
    <property type="protein sequence ID" value="QED92886.1"/>
    <property type="molecule type" value="Genomic_DNA"/>
</dbReference>
<dbReference type="AlphaFoldDB" id="A0AAX1F9W7"/>
<dbReference type="KEGG" id="eex:EZJ17_09920"/>
<proteinExistence type="predicted"/>
<feature type="transmembrane region" description="Helical" evidence="1">
    <location>
        <begin position="85"/>
        <end position="102"/>
    </location>
</feature>
<sequence>MSESIIPVPRWRFALRLASFHLLGSAALAGLAAWLVVKFLYPYPYSEMLGGLHLLLMMVGIDVVCGPLLTLILANPKKSKRETCVDFALVIAIQLGALSYGIHTVHLARPVHYAFDHDRFTVVTAAQLSDEDLAKAPENMRSLPLYGVEQISLAAIPPEEMQDSVLLSLGGIEPVARPNLWLPLDAAKETADVRAAMKPVRHLIQHRAAQQAAIKQKLAEINLPEAEAYYLPFTSDKNKEWIALLNKQGEIVGYLPIDGFIDSGKNNA</sequence>
<evidence type="ECO:0000256" key="1">
    <source>
        <dbReference type="SAM" id="Phobius"/>
    </source>
</evidence>
<reference evidence="3" key="1">
    <citation type="journal article" date="2019" name="J. Anim. Genet.">
        <title>Description and whole genome sequencing of Eikenella exigua sp. nov., isolated from brain abscess and blood.</title>
        <authorList>
            <person name="Stormo K.A."/>
            <person name="Nygaard R.M."/>
            <person name="Bruvold T.S."/>
            <person name="Dimmen G."/>
            <person name="Lindemann P.C."/>
            <person name="Jordal S."/>
            <person name="Kommedal O."/>
        </authorList>
    </citation>
    <scope>NUCLEOTIDE SEQUENCE [LARGE SCALE GENOMIC DNA]</scope>
    <source>
        <strain evidence="3">PXX</strain>
    </source>
</reference>
<protein>
    <submittedName>
        <fullName evidence="2">Fimb protein</fullName>
    </submittedName>
</protein>
<feature type="transmembrane region" description="Helical" evidence="1">
    <location>
        <begin position="20"/>
        <end position="41"/>
    </location>
</feature>
<accession>A0AAX1F9W7</accession>
<gene>
    <name evidence="2" type="ORF">EZJ17_09920</name>
</gene>
<keyword evidence="1" id="KW-0812">Transmembrane</keyword>
<name>A0AAX1F9W7_9NEIS</name>
<keyword evidence="1" id="KW-0472">Membrane</keyword>
<keyword evidence="3" id="KW-1185">Reference proteome</keyword>